<dbReference type="Proteomes" id="UP000277580">
    <property type="component" value="Unassembled WGS sequence"/>
</dbReference>
<evidence type="ECO:0000256" key="1">
    <source>
        <dbReference type="SAM" id="MobiDB-lite"/>
    </source>
</evidence>
<organism evidence="2 3">
    <name type="scientific">Morchella conica CCBAS932</name>
    <dbReference type="NCBI Taxonomy" id="1392247"/>
    <lineage>
        <taxon>Eukaryota</taxon>
        <taxon>Fungi</taxon>
        <taxon>Dikarya</taxon>
        <taxon>Ascomycota</taxon>
        <taxon>Pezizomycotina</taxon>
        <taxon>Pezizomycetes</taxon>
        <taxon>Pezizales</taxon>
        <taxon>Morchellaceae</taxon>
        <taxon>Morchella</taxon>
    </lineage>
</organism>
<feature type="non-terminal residue" evidence="2">
    <location>
        <position position="286"/>
    </location>
</feature>
<gene>
    <name evidence="2" type="ORF">P167DRAFT_607391</name>
</gene>
<protein>
    <submittedName>
        <fullName evidence="2">Uncharacterized protein</fullName>
    </submittedName>
</protein>
<sequence length="286" mass="32933">MDDDLARRLAALRHSLESENTAAPITRDSESQSNNDYDVDVLVMRFKKMSQKPPVSRRSKGLSEKIASDRYYGFNKELPIQELINALSSESESWTLDEIDEKKIEQLLADIKTPTSIPEVRSRKEASVEVVPTWLQSNISEEDIKSDTNAEEDILKMIKDEIEFERAHGISMNDFDEERSQTRDRERPPTPKKTELDEDLLKRFEALGGLELPPAPRMDPRTKQRFDVDPVLVESDTWCCICNEDGEYRCSGCENDIYCASCLYEAHTGPNAGYEERKHKWTKYTK</sequence>
<dbReference type="EMBL" id="ML119145">
    <property type="protein sequence ID" value="RPB10086.1"/>
    <property type="molecule type" value="Genomic_DNA"/>
</dbReference>
<accession>A0A3N4KHQ2</accession>
<feature type="compositionally biased region" description="Basic and acidic residues" evidence="1">
    <location>
        <begin position="178"/>
        <end position="194"/>
    </location>
</feature>
<dbReference type="Pfam" id="PF22586">
    <property type="entry name" value="ANCHR-like_BBOX"/>
    <property type="match status" value="1"/>
</dbReference>
<dbReference type="InParanoid" id="A0A3N4KHQ2"/>
<dbReference type="SUPFAM" id="SSF57845">
    <property type="entry name" value="B-box zinc-binding domain"/>
    <property type="match status" value="1"/>
</dbReference>
<dbReference type="InterPro" id="IPR044553">
    <property type="entry name" value="Bbox1_ANCHR"/>
</dbReference>
<reference evidence="2 3" key="1">
    <citation type="journal article" date="2018" name="Nat. Ecol. Evol.">
        <title>Pezizomycetes genomes reveal the molecular basis of ectomycorrhizal truffle lifestyle.</title>
        <authorList>
            <person name="Murat C."/>
            <person name="Payen T."/>
            <person name="Noel B."/>
            <person name="Kuo A."/>
            <person name="Morin E."/>
            <person name="Chen J."/>
            <person name="Kohler A."/>
            <person name="Krizsan K."/>
            <person name="Balestrini R."/>
            <person name="Da Silva C."/>
            <person name="Montanini B."/>
            <person name="Hainaut M."/>
            <person name="Levati E."/>
            <person name="Barry K.W."/>
            <person name="Belfiori B."/>
            <person name="Cichocki N."/>
            <person name="Clum A."/>
            <person name="Dockter R.B."/>
            <person name="Fauchery L."/>
            <person name="Guy J."/>
            <person name="Iotti M."/>
            <person name="Le Tacon F."/>
            <person name="Lindquist E.A."/>
            <person name="Lipzen A."/>
            <person name="Malagnac F."/>
            <person name="Mello A."/>
            <person name="Molinier V."/>
            <person name="Miyauchi S."/>
            <person name="Poulain J."/>
            <person name="Riccioni C."/>
            <person name="Rubini A."/>
            <person name="Sitrit Y."/>
            <person name="Splivallo R."/>
            <person name="Traeger S."/>
            <person name="Wang M."/>
            <person name="Zifcakova L."/>
            <person name="Wipf D."/>
            <person name="Zambonelli A."/>
            <person name="Paolocci F."/>
            <person name="Nowrousian M."/>
            <person name="Ottonello S."/>
            <person name="Baldrian P."/>
            <person name="Spatafora J.W."/>
            <person name="Henrissat B."/>
            <person name="Nagy L.G."/>
            <person name="Aury J.M."/>
            <person name="Wincker P."/>
            <person name="Grigoriev I.V."/>
            <person name="Bonfante P."/>
            <person name="Martin F.M."/>
        </authorList>
    </citation>
    <scope>NUCLEOTIDE SEQUENCE [LARGE SCALE GENOMIC DNA]</scope>
    <source>
        <strain evidence="2 3">CCBAS932</strain>
    </source>
</reference>
<keyword evidence="3" id="KW-1185">Reference proteome</keyword>
<proteinExistence type="predicted"/>
<dbReference type="PANTHER" id="PTHR46603:SF1">
    <property type="entry name" value="ABSCISSION_NOCUT CHECKPOINT REGULATOR"/>
    <property type="match status" value="1"/>
</dbReference>
<dbReference type="OrthoDB" id="5407799at2759"/>
<dbReference type="PANTHER" id="PTHR46603">
    <property type="entry name" value="ABSCISSION/NOCUT CHECKPOINT REGULATOR"/>
    <property type="match status" value="1"/>
</dbReference>
<feature type="region of interest" description="Disordered" evidence="1">
    <location>
        <begin position="169"/>
        <end position="194"/>
    </location>
</feature>
<name>A0A3N4KHQ2_9PEZI</name>
<dbReference type="CDD" id="cd19817">
    <property type="entry name" value="Bbox1_ANCHR-like"/>
    <property type="match status" value="1"/>
</dbReference>
<evidence type="ECO:0000313" key="2">
    <source>
        <dbReference type="EMBL" id="RPB10086.1"/>
    </source>
</evidence>
<feature type="region of interest" description="Disordered" evidence="1">
    <location>
        <begin position="17"/>
        <end position="36"/>
    </location>
</feature>
<dbReference type="AlphaFoldDB" id="A0A3N4KHQ2"/>
<dbReference type="STRING" id="1392247.A0A3N4KHQ2"/>
<evidence type="ECO:0000313" key="3">
    <source>
        <dbReference type="Proteomes" id="UP000277580"/>
    </source>
</evidence>